<protein>
    <submittedName>
        <fullName evidence="1">Uncharacterized protein</fullName>
    </submittedName>
</protein>
<dbReference type="Proteomes" id="UP000054477">
    <property type="component" value="Unassembled WGS sequence"/>
</dbReference>
<gene>
    <name evidence="1" type="ORF">K443DRAFT_441621</name>
</gene>
<name>A0A0C9XGE9_9AGAR</name>
<reference evidence="1 2" key="1">
    <citation type="submission" date="2014-04" db="EMBL/GenBank/DDBJ databases">
        <authorList>
            <consortium name="DOE Joint Genome Institute"/>
            <person name="Kuo A."/>
            <person name="Kohler A."/>
            <person name="Nagy L.G."/>
            <person name="Floudas D."/>
            <person name="Copeland A."/>
            <person name="Barry K.W."/>
            <person name="Cichocki N."/>
            <person name="Veneault-Fourrey C."/>
            <person name="LaButti K."/>
            <person name="Lindquist E.A."/>
            <person name="Lipzen A."/>
            <person name="Lundell T."/>
            <person name="Morin E."/>
            <person name="Murat C."/>
            <person name="Sun H."/>
            <person name="Tunlid A."/>
            <person name="Henrissat B."/>
            <person name="Grigoriev I.V."/>
            <person name="Hibbett D.S."/>
            <person name="Martin F."/>
            <person name="Nordberg H.P."/>
            <person name="Cantor M.N."/>
            <person name="Hua S.X."/>
        </authorList>
    </citation>
    <scope>NUCLEOTIDE SEQUENCE [LARGE SCALE GENOMIC DNA]</scope>
    <source>
        <strain evidence="1 2">LaAM-08-1</strain>
    </source>
</reference>
<dbReference type="HOGENOM" id="CLU_1927958_0_0_1"/>
<organism evidence="1 2">
    <name type="scientific">Laccaria amethystina LaAM-08-1</name>
    <dbReference type="NCBI Taxonomy" id="1095629"/>
    <lineage>
        <taxon>Eukaryota</taxon>
        <taxon>Fungi</taxon>
        <taxon>Dikarya</taxon>
        <taxon>Basidiomycota</taxon>
        <taxon>Agaricomycotina</taxon>
        <taxon>Agaricomycetes</taxon>
        <taxon>Agaricomycetidae</taxon>
        <taxon>Agaricales</taxon>
        <taxon>Agaricineae</taxon>
        <taxon>Hydnangiaceae</taxon>
        <taxon>Laccaria</taxon>
    </lineage>
</organism>
<proteinExistence type="predicted"/>
<accession>A0A0C9XGE9</accession>
<evidence type="ECO:0000313" key="2">
    <source>
        <dbReference type="Proteomes" id="UP000054477"/>
    </source>
</evidence>
<dbReference type="EMBL" id="KN838574">
    <property type="protein sequence ID" value="KIK03966.1"/>
    <property type="molecule type" value="Genomic_DNA"/>
</dbReference>
<reference evidence="2" key="2">
    <citation type="submission" date="2015-01" db="EMBL/GenBank/DDBJ databases">
        <title>Evolutionary Origins and Diversification of the Mycorrhizal Mutualists.</title>
        <authorList>
            <consortium name="DOE Joint Genome Institute"/>
            <consortium name="Mycorrhizal Genomics Consortium"/>
            <person name="Kohler A."/>
            <person name="Kuo A."/>
            <person name="Nagy L.G."/>
            <person name="Floudas D."/>
            <person name="Copeland A."/>
            <person name="Barry K.W."/>
            <person name="Cichocki N."/>
            <person name="Veneault-Fourrey C."/>
            <person name="LaButti K."/>
            <person name="Lindquist E.A."/>
            <person name="Lipzen A."/>
            <person name="Lundell T."/>
            <person name="Morin E."/>
            <person name="Murat C."/>
            <person name="Riley R."/>
            <person name="Ohm R."/>
            <person name="Sun H."/>
            <person name="Tunlid A."/>
            <person name="Henrissat B."/>
            <person name="Grigoriev I.V."/>
            <person name="Hibbett D.S."/>
            <person name="Martin F."/>
        </authorList>
    </citation>
    <scope>NUCLEOTIDE SEQUENCE [LARGE SCALE GENOMIC DNA]</scope>
    <source>
        <strain evidence="2">LaAM-08-1</strain>
    </source>
</reference>
<sequence length="131" mass="14807">MVSHSKKVYKPRQDPIYVFHNLASVYHHLHSNPPLQRRSEPAPSTRRPLLHRQGFYIRHLHTGFARCGPRRAAQGNGTTLLTRLTGSWLTSLPMNNQGNYVVSFSVYIGCGVEVEVHTGRVWCWGDTAALS</sequence>
<evidence type="ECO:0000313" key="1">
    <source>
        <dbReference type="EMBL" id="KIK03966.1"/>
    </source>
</evidence>
<dbReference type="AlphaFoldDB" id="A0A0C9XGE9"/>
<keyword evidence="2" id="KW-1185">Reference proteome</keyword>